<name>A0ABU1BPJ7_9BURK</name>
<keyword evidence="2" id="KW-1185">Reference proteome</keyword>
<dbReference type="Proteomes" id="UP001225596">
    <property type="component" value="Unassembled WGS sequence"/>
</dbReference>
<dbReference type="EMBL" id="JAUYVH010000006">
    <property type="protein sequence ID" value="MDQ9170915.1"/>
    <property type="molecule type" value="Genomic_DNA"/>
</dbReference>
<sequence>MTALSSAWIDSDASYRGLVRKEVKKRRRIKVEIDLQQSFHDSGFLSLTTSER</sequence>
<gene>
    <name evidence="1" type="ORF">Q8A64_10885</name>
</gene>
<dbReference type="RefSeq" id="WP_338436852.1">
    <property type="nucleotide sequence ID" value="NZ_JAUYVH010000006.1"/>
</dbReference>
<organism evidence="1 2">
    <name type="scientific">Keguizhuia sedimenti</name>
    <dbReference type="NCBI Taxonomy" id="3064264"/>
    <lineage>
        <taxon>Bacteria</taxon>
        <taxon>Pseudomonadati</taxon>
        <taxon>Pseudomonadota</taxon>
        <taxon>Betaproteobacteria</taxon>
        <taxon>Burkholderiales</taxon>
        <taxon>Oxalobacteraceae</taxon>
        <taxon>Keguizhuia</taxon>
    </lineage>
</organism>
<evidence type="ECO:0000313" key="2">
    <source>
        <dbReference type="Proteomes" id="UP001225596"/>
    </source>
</evidence>
<reference evidence="1 2" key="1">
    <citation type="submission" date="2023-08" db="EMBL/GenBank/DDBJ databases">
        <title>Oxalobacteraceae gen .nov., isolated from river sludge outside the plant.</title>
        <authorList>
            <person name="Zhao S.Y."/>
        </authorList>
    </citation>
    <scope>NUCLEOTIDE SEQUENCE [LARGE SCALE GENOMIC DNA]</scope>
    <source>
        <strain evidence="1 2">R-40</strain>
    </source>
</reference>
<accession>A0ABU1BPJ7</accession>
<protein>
    <submittedName>
        <fullName evidence="1">Uncharacterized protein</fullName>
    </submittedName>
</protein>
<comment type="caution">
    <text evidence="1">The sequence shown here is derived from an EMBL/GenBank/DDBJ whole genome shotgun (WGS) entry which is preliminary data.</text>
</comment>
<evidence type="ECO:0000313" key="1">
    <source>
        <dbReference type="EMBL" id="MDQ9170915.1"/>
    </source>
</evidence>
<proteinExistence type="predicted"/>